<accession>A0A1Y2EF68</accession>
<dbReference type="STRING" id="1141098.A0A1Y2EF68"/>
<reference evidence="3 4" key="1">
    <citation type="submission" date="2016-07" db="EMBL/GenBank/DDBJ databases">
        <title>Pervasive Adenine N6-methylation of Active Genes in Fungi.</title>
        <authorList>
            <consortium name="DOE Joint Genome Institute"/>
            <person name="Mondo S.J."/>
            <person name="Dannebaum R.O."/>
            <person name="Kuo R.C."/>
            <person name="Labutti K."/>
            <person name="Haridas S."/>
            <person name="Kuo A."/>
            <person name="Salamov A."/>
            <person name="Ahrendt S.R."/>
            <person name="Lipzen A."/>
            <person name="Sullivan W."/>
            <person name="Andreopoulos W.B."/>
            <person name="Clum A."/>
            <person name="Lindquist E."/>
            <person name="Daum C."/>
            <person name="Ramamoorthy G.K."/>
            <person name="Gryganskyi A."/>
            <person name="Culley D."/>
            <person name="Magnuson J.K."/>
            <person name="James T.Y."/>
            <person name="O'Malley M.A."/>
            <person name="Stajich J.E."/>
            <person name="Spatafora J.W."/>
            <person name="Visel A."/>
            <person name="Grigoriev I.V."/>
        </authorList>
    </citation>
    <scope>NUCLEOTIDE SEQUENCE [LARGE SCALE GENOMIC DNA]</scope>
    <source>
        <strain evidence="3 4">CBS 129021</strain>
    </source>
</reference>
<name>A0A1Y2EF68_9PEZI</name>
<dbReference type="InParanoid" id="A0A1Y2EF68"/>
<dbReference type="GeneID" id="63770943"/>
<feature type="compositionally biased region" description="Polar residues" evidence="1">
    <location>
        <begin position="22"/>
        <end position="40"/>
    </location>
</feature>
<feature type="domain" description="SprT-like" evidence="2">
    <location>
        <begin position="96"/>
        <end position="208"/>
    </location>
</feature>
<dbReference type="GO" id="GO:0006950">
    <property type="term" value="P:response to stress"/>
    <property type="evidence" value="ECO:0007669"/>
    <property type="project" value="UniProtKB-ARBA"/>
</dbReference>
<dbReference type="AlphaFoldDB" id="A0A1Y2EF68"/>
<dbReference type="InterPro" id="IPR006640">
    <property type="entry name" value="SprT-like_domain"/>
</dbReference>
<protein>
    <recommendedName>
        <fullName evidence="2">SprT-like domain-containing protein</fullName>
    </recommendedName>
</protein>
<keyword evidence="4" id="KW-1185">Reference proteome</keyword>
<dbReference type="OrthoDB" id="5236983at2759"/>
<comment type="caution">
    <text evidence="3">The sequence shown here is derived from an EMBL/GenBank/DDBJ whole genome shotgun (WGS) entry which is preliminary data.</text>
</comment>
<evidence type="ECO:0000256" key="1">
    <source>
        <dbReference type="SAM" id="MobiDB-lite"/>
    </source>
</evidence>
<dbReference type="Proteomes" id="UP000193689">
    <property type="component" value="Unassembled WGS sequence"/>
</dbReference>
<evidence type="ECO:0000259" key="2">
    <source>
        <dbReference type="Pfam" id="PF10263"/>
    </source>
</evidence>
<gene>
    <name evidence="3" type="ORF">BCR38DRAFT_317673</name>
</gene>
<dbReference type="RefSeq" id="XP_040720172.1">
    <property type="nucleotide sequence ID" value="XM_040854731.1"/>
</dbReference>
<feature type="non-terminal residue" evidence="3">
    <location>
        <position position="1"/>
    </location>
</feature>
<organism evidence="3 4">
    <name type="scientific">Pseudomassariella vexata</name>
    <dbReference type="NCBI Taxonomy" id="1141098"/>
    <lineage>
        <taxon>Eukaryota</taxon>
        <taxon>Fungi</taxon>
        <taxon>Dikarya</taxon>
        <taxon>Ascomycota</taxon>
        <taxon>Pezizomycotina</taxon>
        <taxon>Sordariomycetes</taxon>
        <taxon>Xylariomycetidae</taxon>
        <taxon>Amphisphaeriales</taxon>
        <taxon>Pseudomassariaceae</taxon>
        <taxon>Pseudomassariella</taxon>
    </lineage>
</organism>
<sequence>RTSPPPTFHWLNVSSSIMERTSSGLSISSDDGTYHESVSASDPPPTGMKTDLEAALEAERRFRTRSRDSKAERILKTLICPRSPGEEFEIDDPALQNIFFAANEMFFCGRLKGRVRWDWSDVSSAQYRHGILGTTALRRRAKNRGYETLIVLSQPLLRSERYNRRLLISTFLHELIHSYLFIRCGPKARLRGGHTEGFHLIANLIDRWAGPDILFLGNMEADLGQF</sequence>
<dbReference type="EMBL" id="MCFJ01000002">
    <property type="protein sequence ID" value="ORY70222.1"/>
    <property type="molecule type" value="Genomic_DNA"/>
</dbReference>
<feature type="region of interest" description="Disordered" evidence="1">
    <location>
        <begin position="22"/>
        <end position="48"/>
    </location>
</feature>
<proteinExistence type="predicted"/>
<evidence type="ECO:0000313" key="3">
    <source>
        <dbReference type="EMBL" id="ORY70222.1"/>
    </source>
</evidence>
<dbReference type="Pfam" id="PF10263">
    <property type="entry name" value="SprT-like"/>
    <property type="match status" value="1"/>
</dbReference>
<evidence type="ECO:0000313" key="4">
    <source>
        <dbReference type="Proteomes" id="UP000193689"/>
    </source>
</evidence>
<feature type="non-terminal residue" evidence="3">
    <location>
        <position position="226"/>
    </location>
</feature>